<evidence type="ECO:0000256" key="1">
    <source>
        <dbReference type="ARBA" id="ARBA00004219"/>
    </source>
</evidence>
<feature type="chain" id="PRO_5041997833" description="Filamentous haemagglutinin FhaB/tRNA nuclease CdiA-like TPS domain-containing protein" evidence="5">
    <location>
        <begin position="31"/>
        <end position="1726"/>
    </location>
</feature>
<feature type="signal peptide" evidence="5">
    <location>
        <begin position="1"/>
        <end position="30"/>
    </location>
</feature>
<dbReference type="NCBIfam" id="TIGR01901">
    <property type="entry name" value="adhes_NPXG"/>
    <property type="match status" value="1"/>
</dbReference>
<comment type="caution">
    <text evidence="7">The sequence shown here is derived from an EMBL/GenBank/DDBJ whole genome shotgun (WGS) entry which is preliminary data.</text>
</comment>
<name>A0AAE8EV45_9GAMM</name>
<reference evidence="7 8" key="1">
    <citation type="submission" date="2016-09" db="EMBL/GenBank/DDBJ databases">
        <authorList>
            <person name="Doonan J."/>
            <person name="Pachebat J.A."/>
            <person name="Golyshin P.N."/>
            <person name="Denman S."/>
            <person name="Mcdonald J.E."/>
        </authorList>
    </citation>
    <scope>NUCLEOTIDE SEQUENCE [LARGE SCALE GENOMIC DNA]</scope>
    <source>
        <strain evidence="7 8">FRB141</strain>
    </source>
</reference>
<dbReference type="EMBL" id="MJLX01000009">
    <property type="protein sequence ID" value="RLM27889.1"/>
    <property type="molecule type" value="Genomic_DNA"/>
</dbReference>
<keyword evidence="2" id="KW-0800">Toxin</keyword>
<proteinExistence type="predicted"/>
<keyword evidence="4" id="KW-0843">Virulence</keyword>
<accession>A0AAE8EV45</accession>
<dbReference type="InterPro" id="IPR006914">
    <property type="entry name" value="VENN_dom"/>
</dbReference>
<dbReference type="InterPro" id="IPR012334">
    <property type="entry name" value="Pectin_lyas_fold"/>
</dbReference>
<dbReference type="InterPro" id="IPR011050">
    <property type="entry name" value="Pectin_lyase_fold/virulence"/>
</dbReference>
<protein>
    <recommendedName>
        <fullName evidence="6">Filamentous haemagglutinin FhaB/tRNA nuclease CdiA-like TPS domain-containing protein</fullName>
    </recommendedName>
</protein>
<keyword evidence="3" id="KW-1266">Target cell cytoplasm</keyword>
<dbReference type="RefSeq" id="WP_095835128.1">
    <property type="nucleotide sequence ID" value="NZ_CP014137.1"/>
</dbReference>
<evidence type="ECO:0000256" key="4">
    <source>
        <dbReference type="ARBA" id="ARBA00023026"/>
    </source>
</evidence>
<sequence length="1726" mass="181187">MEKFNNRATRGLSYLLIYLTAMQPLHPAFAALTPDNPRTQVKNTGNIPVVNIAAPNAAGISHNTYKDFSVGTPGAVLNNSTAAGKSQLAGQLGANANLKGKAAGLIINEVTGTARSNLQGKVEVFGNKANVLIANPNGITCDGCGFINTPAVTLTTGKPLLDKQGALDALEIKKGGITIGGKGLDGGGANYVDILSRAAELNGKINAKNLSLTQGSNRVNLKTGVISPINGEGAKPQLAVDSKALGGMYAERIRLIATEEGVGANLANLTSTQQDITLSAKGKIQLGNTSAKTDLNLDARETNIAAGINLRSGRDMTLSSATLNNNGSIVSNGDMRIFGDTVRNVGNKAVMHTNKNMWIQKDAAGNKSSKVENRSGTIKTNFGDLVIRTGQLENVRDKFSITATISPTDNKDLDRWLADGTEFVPDYHGYWRKVEYLANIEDKNFKWVGHLDFKTSLFANNAKSRFLVTADSHPGEILSGGSIYINAANINNNVSAIKAAGDLILTGNELNVRGDVTGELNDYVRFSPKRTTPIPLGAKVTGRSRTNREIGYVHDAPQESWTVTGYYSSLLQAGRSLTADFKKSINIITPQKYDTSKAKEIIAPPRSNVLNAKNILLHANTITNNEVIRAGGDITLLANDLIQFDQGSVYAGTHLSMAAVNNINSWQSEVQGKDVTLTARNGEIKFRTSTGPQFFNADGSRRLATLSASGDLTVTAGTDILLLDTVLSPGRNIALSAGKNIAVENGDALLSYKKPGKTVTAEQERAKFNQQLAATGRFDATGSITLNAGGALSLQGAYVKAGKDIDLSAAQGVDLSPRTLPDTLAALFPSSRTPEMSSCLNAGNNLSVFSGADIAAGAAQITAKGHTVLSAGRNILLPAPAYSSIHSGNDNNKDDRHMTPLVQGEQRLTLSANGAMTAQGAALRSAGDVTVSGGGNLRFESVRNHTYREEGRSFTETAAQQPTTLDSGGILTVLSRGSILFQATRLVAKGAMDVAAQGGYLFAQAMEESSHYEKVTKKRKWYGKKKTIRQISHNVTNKVTEFTAGGDINLLSRDDSTYEASKINAGKNARLTSTKGKVNFKAVKNTTFEQTITTSKGFFIKNADKGYTKDTWLLPKIYTGGKLTVDAATGITADVKNKNVRSLQNALLTLGNTPGTAWMKGLNTRKDVQWNAVQDAYSSWNQKSQSLNPVVGAVIAIAVAAVTAGSGLAAMAANGAVTATGTAGMTATVVQGAAYSGMTALTSQAAVALVDNKGNLSKTLQAMGRSESVKSLVTSMVIGGALSGFDSVMGWDKTAHGATPLDPAKAKLPVLSNGDWSKVAQRVAGQSVIHSSVGTTINGGSFKDNFTNALLANVGNQINAEGVGLIHQSGYVQNTVSKALSYASVSALAAEIGKGDVKGAAAGALAAELATAVMGDTFTDPDTRYARIQNSAKFIGGLAGAIATNKAAGANSGANAGEIVVVNNYLSDSQKAQRNKEFDNCKGDLKCKVQIGVNWDAIDITQESAYGVGILAGVSSGLIDSVRSLLALGLNPNETLGALKSLFNNGDVLGNVTSAVKQSYIDRINKMENEYQKAGPFGAFNSGVEGGKLVGDIAGLVAGGAGIAKGGALLTEKIVAKTTGMVETALKSSVVNKILEADRIGSGLKPDPTHRGASYLSREQLMDGKVFTIKGGDGIERKLLQAEGSFNDKKGIFEYIYDNKGNVTHQRFIESGSITGIPNQRPPKVK</sequence>
<dbReference type="GeneID" id="70908692"/>
<dbReference type="Proteomes" id="UP000285972">
    <property type="component" value="Unassembled WGS sequence"/>
</dbReference>
<evidence type="ECO:0000313" key="8">
    <source>
        <dbReference type="Proteomes" id="UP000285972"/>
    </source>
</evidence>
<evidence type="ECO:0000256" key="5">
    <source>
        <dbReference type="SAM" id="SignalP"/>
    </source>
</evidence>
<gene>
    <name evidence="7" type="ORF">BIY26_05120</name>
</gene>
<evidence type="ECO:0000259" key="6">
    <source>
        <dbReference type="SMART" id="SM00912"/>
    </source>
</evidence>
<dbReference type="SMART" id="SM00912">
    <property type="entry name" value="Haemagg_act"/>
    <property type="match status" value="1"/>
</dbReference>
<evidence type="ECO:0000256" key="2">
    <source>
        <dbReference type="ARBA" id="ARBA00022656"/>
    </source>
</evidence>
<organism evidence="7 8">
    <name type="scientific">Brenneria goodwinii</name>
    <dbReference type="NCBI Taxonomy" id="1109412"/>
    <lineage>
        <taxon>Bacteria</taxon>
        <taxon>Pseudomonadati</taxon>
        <taxon>Pseudomonadota</taxon>
        <taxon>Gammaproteobacteria</taxon>
        <taxon>Enterobacterales</taxon>
        <taxon>Pectobacteriaceae</taxon>
        <taxon>Brenneria</taxon>
    </lineage>
</organism>
<dbReference type="Pfam" id="PF05860">
    <property type="entry name" value="TPS"/>
    <property type="match status" value="1"/>
</dbReference>
<feature type="domain" description="Filamentous haemagglutinin FhaB/tRNA nuclease CdiA-like TPS" evidence="6">
    <location>
        <begin position="44"/>
        <end position="164"/>
    </location>
</feature>
<dbReference type="Gene3D" id="2.160.20.10">
    <property type="entry name" value="Single-stranded right-handed beta-helix, Pectin lyase-like"/>
    <property type="match status" value="1"/>
</dbReference>
<keyword evidence="5" id="KW-0732">Signal</keyword>
<dbReference type="InterPro" id="IPR008638">
    <property type="entry name" value="FhaB/CdiA-like_TPS"/>
</dbReference>
<dbReference type="Pfam" id="PF04830">
    <property type="entry name" value="DUF637"/>
    <property type="match status" value="1"/>
</dbReference>
<evidence type="ECO:0000256" key="3">
    <source>
        <dbReference type="ARBA" id="ARBA00022913"/>
    </source>
</evidence>
<dbReference type="KEGG" id="bgj:AWC36_17880"/>
<dbReference type="InterPro" id="IPR006915">
    <property type="entry name" value="DUF637_hemagglutn_put"/>
</dbReference>
<dbReference type="SUPFAM" id="SSF51126">
    <property type="entry name" value="Pectin lyase-like"/>
    <property type="match status" value="1"/>
</dbReference>
<dbReference type="Pfam" id="PF04829">
    <property type="entry name" value="PT-VENN"/>
    <property type="match status" value="1"/>
</dbReference>
<evidence type="ECO:0000313" key="7">
    <source>
        <dbReference type="EMBL" id="RLM27889.1"/>
    </source>
</evidence>
<dbReference type="GO" id="GO:0090729">
    <property type="term" value="F:toxin activity"/>
    <property type="evidence" value="ECO:0007669"/>
    <property type="project" value="UniProtKB-KW"/>
</dbReference>
<comment type="subcellular location">
    <subcellularLocation>
        <location evidence="1">Target cell</location>
        <location evidence="1">Target cell cytoplasm</location>
    </subcellularLocation>
</comment>